<organism evidence="3 4">
    <name type="scientific">Hippocampus comes</name>
    <name type="common">Tiger tail seahorse</name>
    <dbReference type="NCBI Taxonomy" id="109280"/>
    <lineage>
        <taxon>Eukaryota</taxon>
        <taxon>Metazoa</taxon>
        <taxon>Chordata</taxon>
        <taxon>Craniata</taxon>
        <taxon>Vertebrata</taxon>
        <taxon>Euteleostomi</taxon>
        <taxon>Actinopterygii</taxon>
        <taxon>Neopterygii</taxon>
        <taxon>Teleostei</taxon>
        <taxon>Neoteleostei</taxon>
        <taxon>Acanthomorphata</taxon>
        <taxon>Syngnathiaria</taxon>
        <taxon>Syngnathiformes</taxon>
        <taxon>Syngnathoidei</taxon>
        <taxon>Syngnathidae</taxon>
        <taxon>Hippocampus</taxon>
    </lineage>
</organism>
<proteinExistence type="predicted"/>
<protein>
    <submittedName>
        <fullName evidence="3">Tetratricopeptide repeat domain 27</fullName>
    </submittedName>
</protein>
<name>A0A3Q2YQX7_HIPCM</name>
<keyword evidence="1" id="KW-0677">Repeat</keyword>
<dbReference type="Ensembl" id="ENSHCOT00000004288.1">
    <property type="protein sequence ID" value="ENSHCOP00000021184.1"/>
    <property type="gene ID" value="ENSHCOG00000007935.1"/>
</dbReference>
<keyword evidence="4" id="KW-1185">Reference proteome</keyword>
<reference evidence="3" key="2">
    <citation type="submission" date="2025-09" db="UniProtKB">
        <authorList>
            <consortium name="Ensembl"/>
        </authorList>
    </citation>
    <scope>IDENTIFICATION</scope>
</reference>
<dbReference type="GeneTree" id="ENSGT00500000044929"/>
<accession>A0A3Q2YQX7</accession>
<dbReference type="InterPro" id="IPR044244">
    <property type="entry name" value="TTC27/Emw1"/>
</dbReference>
<evidence type="ECO:0000256" key="2">
    <source>
        <dbReference type="ARBA" id="ARBA00022803"/>
    </source>
</evidence>
<evidence type="ECO:0000313" key="3">
    <source>
        <dbReference type="Ensembl" id="ENSHCOP00000021184.1"/>
    </source>
</evidence>
<sequence>MGSLLEPLMNGDFEAVMRSPQVLALLTGDGSCHEGENIEVYLERCILFYLTDDTDGQQTNRELIVMVLAVSCLHMFVQSNWTGPPLSIQLSDILPSALLSSEPQSIVENIHACLLLDGESVYSLVANPFLLLLARVILTKCSSKMESFQLLSWWTLRYINLHQQILEACSQQLLNLSLMSMEKVLKCESLFSEQRNLAIQFHLECVYCSLTYFEYQAAKEHIKKAQELSLLDINMTGALGKRTYFQQKYLAQLILEVKRKQEQDQPVASPSPTPQALLPKDCNLGDDTVLDTINLAEPDQYKLPQFTAEEQAVILGICTDFHKNNPVHKLTQEELLAFTSSRHVANNSTVNMENVIFLYDR</sequence>
<dbReference type="Proteomes" id="UP000264820">
    <property type="component" value="Unplaced"/>
</dbReference>
<dbReference type="AlphaFoldDB" id="A0A3Q2YQX7"/>
<evidence type="ECO:0000313" key="4">
    <source>
        <dbReference type="Proteomes" id="UP000264820"/>
    </source>
</evidence>
<reference evidence="3" key="1">
    <citation type="submission" date="2025-08" db="UniProtKB">
        <authorList>
            <consortium name="Ensembl"/>
        </authorList>
    </citation>
    <scope>IDENTIFICATION</scope>
</reference>
<dbReference type="PANTHER" id="PTHR16193:SF0">
    <property type="entry name" value="TETRATRICOPEPTIDE REPEAT PROTEIN 27"/>
    <property type="match status" value="1"/>
</dbReference>
<evidence type="ECO:0000256" key="1">
    <source>
        <dbReference type="ARBA" id="ARBA00022737"/>
    </source>
</evidence>
<keyword evidence="2" id="KW-0802">TPR repeat</keyword>
<dbReference type="PANTHER" id="PTHR16193">
    <property type="entry name" value="TETRATRICOPEPTIDE REPEAT PROTEIN 27"/>
    <property type="match status" value="1"/>
</dbReference>